<dbReference type="InterPro" id="IPR021637">
    <property type="entry name" value="DUF3243"/>
</dbReference>
<protein>
    <recommendedName>
        <fullName evidence="3">DUF3243 domain-containing protein</fullName>
    </recommendedName>
</protein>
<dbReference type="Proteomes" id="UP000798488">
    <property type="component" value="Unassembled WGS sequence"/>
</dbReference>
<gene>
    <name evidence="1" type="ORF">SPSYN_00271</name>
</gene>
<dbReference type="EMBL" id="LSRS01000001">
    <property type="protein sequence ID" value="KAF1086552.1"/>
    <property type="molecule type" value="Genomic_DNA"/>
</dbReference>
<dbReference type="Gene3D" id="1.10.760.20">
    <property type="entry name" value="Protein of unknown function DUF3243"/>
    <property type="match status" value="1"/>
</dbReference>
<organism evidence="1 2">
    <name type="scientific">Sporotomaculum syntrophicum</name>
    <dbReference type="NCBI Taxonomy" id="182264"/>
    <lineage>
        <taxon>Bacteria</taxon>
        <taxon>Bacillati</taxon>
        <taxon>Bacillota</taxon>
        <taxon>Clostridia</taxon>
        <taxon>Eubacteriales</taxon>
        <taxon>Desulfallaceae</taxon>
        <taxon>Sporotomaculum</taxon>
    </lineage>
</organism>
<dbReference type="OrthoDB" id="2382009at2"/>
<name>A0A9D2WS01_9FIRM</name>
<evidence type="ECO:0008006" key="3">
    <source>
        <dbReference type="Google" id="ProtNLM"/>
    </source>
</evidence>
<proteinExistence type="predicted"/>
<dbReference type="RefSeq" id="WP_161820700.1">
    <property type="nucleotide sequence ID" value="NZ_LSRS01000001.1"/>
</dbReference>
<keyword evidence="2" id="KW-1185">Reference proteome</keyword>
<sequence length="87" mass="10183">MDFNFRQNFNTDWPTWKNYLKNAMEFAEELGIPKDKINSLAYQVGDLLAQSVPPANPEQQTIKELWQVADQNERQVLARLMTKLVNQ</sequence>
<dbReference type="Pfam" id="PF11588">
    <property type="entry name" value="DUF3243"/>
    <property type="match status" value="1"/>
</dbReference>
<reference evidence="1" key="1">
    <citation type="submission" date="2016-02" db="EMBL/GenBank/DDBJ databases">
        <title>Draft Genome Sequence of Sporotomaculum syntrophicum Strain FB, a Syntrophic Benzoate Degrader.</title>
        <authorList>
            <person name="Nobu M.K."/>
            <person name="Narihiro T."/>
            <person name="Qiu Y.-L."/>
            <person name="Ohashi A."/>
            <person name="Liu W.-T."/>
            <person name="Yuji S."/>
        </authorList>
    </citation>
    <scope>NUCLEOTIDE SEQUENCE</scope>
    <source>
        <strain evidence="1">FB</strain>
    </source>
</reference>
<evidence type="ECO:0000313" key="2">
    <source>
        <dbReference type="Proteomes" id="UP000798488"/>
    </source>
</evidence>
<dbReference type="InterPro" id="IPR038292">
    <property type="entry name" value="YmfJ/YflH_sf"/>
</dbReference>
<evidence type="ECO:0000313" key="1">
    <source>
        <dbReference type="EMBL" id="KAF1086552.1"/>
    </source>
</evidence>
<accession>A0A9D2WS01</accession>
<comment type="caution">
    <text evidence="1">The sequence shown here is derived from an EMBL/GenBank/DDBJ whole genome shotgun (WGS) entry which is preliminary data.</text>
</comment>
<dbReference type="AlphaFoldDB" id="A0A9D2WS01"/>